<comment type="caution">
    <text evidence="1">The sequence shown here is derived from an EMBL/GenBank/DDBJ whole genome shotgun (WGS) entry which is preliminary data.</text>
</comment>
<keyword evidence="2" id="KW-1185">Reference proteome</keyword>
<protein>
    <submittedName>
        <fullName evidence="1">Uncharacterized protein</fullName>
    </submittedName>
</protein>
<name>A0A023BTU2_9FLAO</name>
<sequence length="123" mass="15211">MKDQELKDNLQFEDETEGIIFNHYSFCEIIKHIMVQYGNITYQEADKKLKNHFLYKEPKSLDDIYYITRELEFHWAMLIAHGHMYWLKGIPSDFNEFKEEYLAWEDEVRKKYNLKESYNYYDI</sequence>
<gene>
    <name evidence="1" type="ORF">ATO12_15895</name>
</gene>
<dbReference type="Proteomes" id="UP000023541">
    <property type="component" value="Unassembled WGS sequence"/>
</dbReference>
<dbReference type="EMBL" id="AQRA01000005">
    <property type="protein sequence ID" value="EZH73421.1"/>
    <property type="molecule type" value="Genomic_DNA"/>
</dbReference>
<evidence type="ECO:0000313" key="2">
    <source>
        <dbReference type="Proteomes" id="UP000023541"/>
    </source>
</evidence>
<dbReference type="AlphaFoldDB" id="A0A023BTU2"/>
<organism evidence="1 2">
    <name type="scientific">Aquimarina atlantica</name>
    <dbReference type="NCBI Taxonomy" id="1317122"/>
    <lineage>
        <taxon>Bacteria</taxon>
        <taxon>Pseudomonadati</taxon>
        <taxon>Bacteroidota</taxon>
        <taxon>Flavobacteriia</taxon>
        <taxon>Flavobacteriales</taxon>
        <taxon>Flavobacteriaceae</taxon>
        <taxon>Aquimarina</taxon>
    </lineage>
</organism>
<dbReference type="eggNOG" id="ENOG50338QE">
    <property type="taxonomic scope" value="Bacteria"/>
</dbReference>
<accession>A0A023BTU2</accession>
<dbReference type="STRING" id="1317122.ATO12_15895"/>
<reference evidence="1 2" key="1">
    <citation type="submission" date="2014-04" db="EMBL/GenBank/DDBJ databases">
        <title>Aquimarina sp. 22II-S11-z7 Genome Sequencing.</title>
        <authorList>
            <person name="Lai Q."/>
        </authorList>
    </citation>
    <scope>NUCLEOTIDE SEQUENCE [LARGE SCALE GENOMIC DNA]</scope>
    <source>
        <strain evidence="1 2">22II-S11-z7</strain>
    </source>
</reference>
<dbReference type="RefSeq" id="WP_034242125.1">
    <property type="nucleotide sequence ID" value="NZ_AQRA01000005.1"/>
</dbReference>
<evidence type="ECO:0000313" key="1">
    <source>
        <dbReference type="EMBL" id="EZH73421.1"/>
    </source>
</evidence>
<proteinExistence type="predicted"/>